<name>A0A087SYK8_STEMI</name>
<dbReference type="OMA" id="SEWVSAY"/>
<evidence type="ECO:0000256" key="2">
    <source>
        <dbReference type="SAM" id="Phobius"/>
    </source>
</evidence>
<keyword evidence="2" id="KW-0472">Membrane</keyword>
<evidence type="ECO:0000313" key="4">
    <source>
        <dbReference type="Proteomes" id="UP000054359"/>
    </source>
</evidence>
<protein>
    <submittedName>
        <fullName evidence="3">Uncharacterized protein</fullName>
    </submittedName>
</protein>
<feature type="compositionally biased region" description="Acidic residues" evidence="1">
    <location>
        <begin position="46"/>
        <end position="56"/>
    </location>
</feature>
<feature type="region of interest" description="Disordered" evidence="1">
    <location>
        <begin position="123"/>
        <end position="147"/>
    </location>
</feature>
<dbReference type="EMBL" id="KK112546">
    <property type="protein sequence ID" value="KFM57947.1"/>
    <property type="molecule type" value="Genomic_DNA"/>
</dbReference>
<reference evidence="3 4" key="1">
    <citation type="submission" date="2013-11" db="EMBL/GenBank/DDBJ databases">
        <title>Genome sequencing of Stegodyphus mimosarum.</title>
        <authorList>
            <person name="Bechsgaard J."/>
        </authorList>
    </citation>
    <scope>NUCLEOTIDE SEQUENCE [LARGE SCALE GENOMIC DNA]</scope>
</reference>
<proteinExistence type="predicted"/>
<dbReference type="STRING" id="407821.A0A087SYK8"/>
<evidence type="ECO:0000256" key="1">
    <source>
        <dbReference type="SAM" id="MobiDB-lite"/>
    </source>
</evidence>
<keyword evidence="2" id="KW-0812">Transmembrane</keyword>
<gene>
    <name evidence="3" type="ORF">X975_05291</name>
</gene>
<accession>A0A087SYK8</accession>
<feature type="non-terminal residue" evidence="3">
    <location>
        <position position="202"/>
    </location>
</feature>
<feature type="region of interest" description="Disordered" evidence="1">
    <location>
        <begin position="41"/>
        <end position="63"/>
    </location>
</feature>
<evidence type="ECO:0000313" key="3">
    <source>
        <dbReference type="EMBL" id="KFM57947.1"/>
    </source>
</evidence>
<dbReference type="AlphaFoldDB" id="A0A087SYK8"/>
<keyword evidence="4" id="KW-1185">Reference proteome</keyword>
<sequence length="202" mass="22341">MPDATMGPLLEATQPPMKVTPTLKPLLVEGVTKMDGQQTTVKTDMQSDENSGEEGDASSTNLDGDQKVIGFLSEWVSAYNFIKENKEKFILYLTLSLSIALVAILAIVTTKFYMRRSRRLRGERGLPTKSPLPDTPPSGGGISPFGEDCTDLDHFDNPARDSSVDVVRFATRSSLRRAQPIEDDDCSFPRAPVRAQNNYYYS</sequence>
<keyword evidence="2" id="KW-1133">Transmembrane helix</keyword>
<dbReference type="OrthoDB" id="6428374at2759"/>
<feature type="transmembrane region" description="Helical" evidence="2">
    <location>
        <begin position="89"/>
        <end position="114"/>
    </location>
</feature>
<dbReference type="Proteomes" id="UP000054359">
    <property type="component" value="Unassembled WGS sequence"/>
</dbReference>
<organism evidence="3 4">
    <name type="scientific">Stegodyphus mimosarum</name>
    <name type="common">African social velvet spider</name>
    <dbReference type="NCBI Taxonomy" id="407821"/>
    <lineage>
        <taxon>Eukaryota</taxon>
        <taxon>Metazoa</taxon>
        <taxon>Ecdysozoa</taxon>
        <taxon>Arthropoda</taxon>
        <taxon>Chelicerata</taxon>
        <taxon>Arachnida</taxon>
        <taxon>Araneae</taxon>
        <taxon>Araneomorphae</taxon>
        <taxon>Entelegynae</taxon>
        <taxon>Eresoidea</taxon>
        <taxon>Eresidae</taxon>
        <taxon>Stegodyphus</taxon>
    </lineage>
</organism>